<accession>A0A9U8E4W0</accession>
<dbReference type="AlphaFoldDB" id="A0A9U8E4W0"/>
<evidence type="ECO:0000313" key="11">
    <source>
        <dbReference type="Proteomes" id="UP001165740"/>
    </source>
</evidence>
<dbReference type="RefSeq" id="XP_013073401.2">
    <property type="nucleotide sequence ID" value="XM_013217947.2"/>
</dbReference>
<dbReference type="InterPro" id="IPR002861">
    <property type="entry name" value="Reeler_dom"/>
</dbReference>
<evidence type="ECO:0000313" key="12">
    <source>
        <dbReference type="RefSeq" id="XP_013073401.2"/>
    </source>
</evidence>
<dbReference type="CDD" id="cd08544">
    <property type="entry name" value="Reeler"/>
    <property type="match status" value="1"/>
</dbReference>
<evidence type="ECO:0000256" key="4">
    <source>
        <dbReference type="ARBA" id="ARBA00022529"/>
    </source>
</evidence>
<name>A0A9U8E4W0_BIOGL</name>
<dbReference type="GO" id="GO:0016020">
    <property type="term" value="C:membrane"/>
    <property type="evidence" value="ECO:0007669"/>
    <property type="project" value="TreeGrafter"/>
</dbReference>
<dbReference type="OrthoDB" id="2419613at2759"/>
<evidence type="ECO:0000256" key="9">
    <source>
        <dbReference type="SAM" id="MobiDB-lite"/>
    </source>
</evidence>
<comment type="subcellular location">
    <subcellularLocation>
        <location evidence="1">Secreted</location>
    </subcellularLocation>
</comment>
<dbReference type="InterPro" id="IPR051237">
    <property type="entry name" value="Ferric-chelate_Red/DefProt"/>
</dbReference>
<keyword evidence="7" id="KW-0391">Immunity</keyword>
<dbReference type="GO" id="GO:0005576">
    <property type="term" value="C:extracellular region"/>
    <property type="evidence" value="ECO:0007669"/>
    <property type="project" value="UniProtKB-SubCell"/>
</dbReference>
<feature type="compositionally biased region" description="Polar residues" evidence="9">
    <location>
        <begin position="213"/>
        <end position="228"/>
    </location>
</feature>
<keyword evidence="11" id="KW-1185">Reference proteome</keyword>
<feature type="region of interest" description="Disordered" evidence="9">
    <location>
        <begin position="206"/>
        <end position="234"/>
    </location>
</feature>
<evidence type="ECO:0000256" key="1">
    <source>
        <dbReference type="ARBA" id="ARBA00004613"/>
    </source>
</evidence>
<dbReference type="GO" id="GO:0045087">
    <property type="term" value="P:innate immune response"/>
    <property type="evidence" value="ECO:0007669"/>
    <property type="project" value="UniProtKB-KW"/>
</dbReference>
<keyword evidence="5" id="KW-0399">Innate immunity</keyword>
<dbReference type="GO" id="GO:0042742">
    <property type="term" value="P:defense response to bacterium"/>
    <property type="evidence" value="ECO:0007669"/>
    <property type="project" value="UniProtKB-KW"/>
</dbReference>
<dbReference type="OMA" id="TRNINCG"/>
<keyword evidence="8" id="KW-0044">Antibiotic</keyword>
<reference evidence="12" key="1">
    <citation type="submission" date="2025-08" db="UniProtKB">
        <authorList>
            <consortium name="RefSeq"/>
        </authorList>
    </citation>
    <scope>IDENTIFICATION</scope>
</reference>
<proteinExistence type="inferred from homology"/>
<dbReference type="Pfam" id="PF02014">
    <property type="entry name" value="Reeler"/>
    <property type="match status" value="1"/>
</dbReference>
<evidence type="ECO:0000256" key="3">
    <source>
        <dbReference type="ARBA" id="ARBA00022525"/>
    </source>
</evidence>
<evidence type="ECO:0000259" key="10">
    <source>
        <dbReference type="PROSITE" id="PS51019"/>
    </source>
</evidence>
<protein>
    <submittedName>
        <fullName evidence="12">Ferric-chelate reductase 1</fullName>
    </submittedName>
</protein>
<evidence type="ECO:0000256" key="7">
    <source>
        <dbReference type="ARBA" id="ARBA00022859"/>
    </source>
</evidence>
<dbReference type="PANTHER" id="PTHR45828:SF9">
    <property type="entry name" value="CELL WALL INTEGRITY AND STRESS RESPONSE COMPONENT 4-LIKE-RELATED"/>
    <property type="match status" value="1"/>
</dbReference>
<evidence type="ECO:0000256" key="8">
    <source>
        <dbReference type="ARBA" id="ARBA00023022"/>
    </source>
</evidence>
<feature type="domain" description="Reelin" evidence="10">
    <location>
        <begin position="10"/>
        <end position="174"/>
    </location>
</feature>
<dbReference type="PANTHER" id="PTHR45828">
    <property type="entry name" value="CYTOCHROME B561/FERRIC REDUCTASE TRANSMEMBRANE"/>
    <property type="match status" value="1"/>
</dbReference>
<evidence type="ECO:0000256" key="2">
    <source>
        <dbReference type="ARBA" id="ARBA00008501"/>
    </source>
</evidence>
<sequence length="265" mass="28617">MNINIYIGFISVLTSHGLCYPNGLSVDSSCSDLTPLHGVSSQKSTPPYSLTFSPTTFSPGQTVAVTLTGLSTGFLGFMIQARKSETDQSQEMFGAFSGNFLTRQACYGKALVQSSKTLKQTITFSWIAPDITVGNVIFRVTYIQKEKLFWTNKQSSTLIDISSQPVTPLTSPVMFLTTAVGNATSATSPEDLSTTVVVSTSMTMPSSESISTHADSTFESTSLSNNSSYRDEDSHQTGSAYMTVLSFYQCMITLGLELLLLNNLV</sequence>
<evidence type="ECO:0000256" key="5">
    <source>
        <dbReference type="ARBA" id="ARBA00022588"/>
    </source>
</evidence>
<dbReference type="Proteomes" id="UP001165740">
    <property type="component" value="Chromosome 5"/>
</dbReference>
<dbReference type="PROSITE" id="PS51019">
    <property type="entry name" value="REELIN"/>
    <property type="match status" value="1"/>
</dbReference>
<keyword evidence="6" id="KW-0732">Signal</keyword>
<dbReference type="KEGG" id="bgt:106060150"/>
<comment type="similarity">
    <text evidence="2">Belongs to the insect defense protein family.</text>
</comment>
<dbReference type="InterPro" id="IPR042307">
    <property type="entry name" value="Reeler_sf"/>
</dbReference>
<keyword evidence="3" id="KW-0964">Secreted</keyword>
<dbReference type="GeneID" id="106060150"/>
<dbReference type="Gene3D" id="2.60.40.4060">
    <property type="entry name" value="Reeler domain"/>
    <property type="match status" value="1"/>
</dbReference>
<keyword evidence="4" id="KW-0929">Antimicrobial</keyword>
<organism evidence="11 12">
    <name type="scientific">Biomphalaria glabrata</name>
    <name type="common">Bloodfluke planorb</name>
    <name type="synonym">Freshwater snail</name>
    <dbReference type="NCBI Taxonomy" id="6526"/>
    <lineage>
        <taxon>Eukaryota</taxon>
        <taxon>Metazoa</taxon>
        <taxon>Spiralia</taxon>
        <taxon>Lophotrochozoa</taxon>
        <taxon>Mollusca</taxon>
        <taxon>Gastropoda</taxon>
        <taxon>Heterobranchia</taxon>
        <taxon>Euthyneura</taxon>
        <taxon>Panpulmonata</taxon>
        <taxon>Hygrophila</taxon>
        <taxon>Lymnaeoidea</taxon>
        <taxon>Planorbidae</taxon>
        <taxon>Biomphalaria</taxon>
    </lineage>
</organism>
<gene>
    <name evidence="12" type="primary">LOC106060150</name>
</gene>
<evidence type="ECO:0000256" key="6">
    <source>
        <dbReference type="ARBA" id="ARBA00022729"/>
    </source>
</evidence>